<reference evidence="2 3" key="1">
    <citation type="submission" date="2021-01" db="EMBL/GenBank/DDBJ databases">
        <title>Whole genome shotgun sequence of Plantactinospora endophytica NBRC 110450.</title>
        <authorList>
            <person name="Komaki H."/>
            <person name="Tamura T."/>
        </authorList>
    </citation>
    <scope>NUCLEOTIDE SEQUENCE [LARGE SCALE GENOMIC DNA]</scope>
    <source>
        <strain evidence="2 3">NBRC 110450</strain>
    </source>
</reference>
<name>A0ABQ4EBF3_9ACTN</name>
<evidence type="ECO:0000313" key="3">
    <source>
        <dbReference type="Proteomes" id="UP000646749"/>
    </source>
</evidence>
<sequence>MTTTGRSAAPGGPAGRVRVLVWHRAPADGIAPVLAAYRSISRDLADTPGLLGNELLRAPGDPGSVVVASEWSSLDAFLAWERSAGHRTTTAPLRPFRDSDREPPYEVLEVLTGY</sequence>
<dbReference type="InterPro" id="IPR007138">
    <property type="entry name" value="ABM_dom"/>
</dbReference>
<dbReference type="GO" id="GO:0004497">
    <property type="term" value="F:monooxygenase activity"/>
    <property type="evidence" value="ECO:0007669"/>
    <property type="project" value="UniProtKB-KW"/>
</dbReference>
<keyword evidence="3" id="KW-1185">Reference proteome</keyword>
<dbReference type="Gene3D" id="3.30.70.100">
    <property type="match status" value="1"/>
</dbReference>
<keyword evidence="2" id="KW-0560">Oxidoreductase</keyword>
<evidence type="ECO:0000313" key="2">
    <source>
        <dbReference type="EMBL" id="GIG92063.1"/>
    </source>
</evidence>
<organism evidence="2 3">
    <name type="scientific">Plantactinospora endophytica</name>
    <dbReference type="NCBI Taxonomy" id="673535"/>
    <lineage>
        <taxon>Bacteria</taxon>
        <taxon>Bacillati</taxon>
        <taxon>Actinomycetota</taxon>
        <taxon>Actinomycetes</taxon>
        <taxon>Micromonosporales</taxon>
        <taxon>Micromonosporaceae</taxon>
        <taxon>Plantactinospora</taxon>
    </lineage>
</organism>
<dbReference type="PROSITE" id="PS51725">
    <property type="entry name" value="ABM"/>
    <property type="match status" value="1"/>
</dbReference>
<dbReference type="EMBL" id="BONW01000041">
    <property type="protein sequence ID" value="GIG92063.1"/>
    <property type="molecule type" value="Genomic_DNA"/>
</dbReference>
<keyword evidence="2" id="KW-0503">Monooxygenase</keyword>
<dbReference type="Proteomes" id="UP000646749">
    <property type="component" value="Unassembled WGS sequence"/>
</dbReference>
<feature type="domain" description="ABM" evidence="1">
    <location>
        <begin position="17"/>
        <end position="105"/>
    </location>
</feature>
<proteinExistence type="predicted"/>
<gene>
    <name evidence="2" type="ORF">Pen02_69990</name>
</gene>
<dbReference type="InterPro" id="IPR011008">
    <property type="entry name" value="Dimeric_a/b-barrel"/>
</dbReference>
<evidence type="ECO:0000259" key="1">
    <source>
        <dbReference type="PROSITE" id="PS51725"/>
    </source>
</evidence>
<dbReference type="SUPFAM" id="SSF54909">
    <property type="entry name" value="Dimeric alpha+beta barrel"/>
    <property type="match status" value="1"/>
</dbReference>
<accession>A0ABQ4EBF3</accession>
<dbReference type="RefSeq" id="WP_203870407.1">
    <property type="nucleotide sequence ID" value="NZ_BONW01000041.1"/>
</dbReference>
<dbReference type="Pfam" id="PF03992">
    <property type="entry name" value="ABM"/>
    <property type="match status" value="1"/>
</dbReference>
<comment type="caution">
    <text evidence="2">The sequence shown here is derived from an EMBL/GenBank/DDBJ whole genome shotgun (WGS) entry which is preliminary data.</text>
</comment>
<protein>
    <submittedName>
        <fullName evidence="2">Antibiotic biosynthesis monooxygenase</fullName>
    </submittedName>
</protein>